<dbReference type="EMBL" id="JAUSQU010000001">
    <property type="protein sequence ID" value="MDP9846390.1"/>
    <property type="molecule type" value="Genomic_DNA"/>
</dbReference>
<reference evidence="3 4" key="1">
    <citation type="submission" date="2023-07" db="EMBL/GenBank/DDBJ databases">
        <title>Sequencing the genomes of 1000 actinobacteria strains.</title>
        <authorList>
            <person name="Klenk H.-P."/>
        </authorList>
    </citation>
    <scope>NUCLEOTIDE SEQUENCE [LARGE SCALE GENOMIC DNA]</scope>
    <source>
        <strain evidence="3 4">DSM 46740</strain>
    </source>
</reference>
<dbReference type="InterPro" id="IPR058407">
    <property type="entry name" value="DUF8094"/>
</dbReference>
<comment type="caution">
    <text evidence="3">The sequence shown here is derived from an EMBL/GenBank/DDBJ whole genome shotgun (WGS) entry which is preliminary data.</text>
</comment>
<evidence type="ECO:0000256" key="1">
    <source>
        <dbReference type="SAM" id="MobiDB-lite"/>
    </source>
</evidence>
<keyword evidence="4" id="KW-1185">Reference proteome</keyword>
<feature type="domain" description="DUF8094" evidence="2">
    <location>
        <begin position="114"/>
        <end position="347"/>
    </location>
</feature>
<feature type="region of interest" description="Disordered" evidence="1">
    <location>
        <begin position="31"/>
        <end position="54"/>
    </location>
</feature>
<dbReference type="Pfam" id="PF26366">
    <property type="entry name" value="DUF8094"/>
    <property type="match status" value="1"/>
</dbReference>
<proteinExistence type="predicted"/>
<name>A0ABT9QI18_9ACTN</name>
<sequence>MRGHRRGGLLSLALSVLTALTVLIGTAACGGGDASPKPTPSASSAVPTVAPPPAAAPQVTLADAGEALAGIISADVVLGAATPHQDADRKNLLDQTRDGQRALAAAAYGDTIPRYTWGKPDLLVPRVQGGTPWFAAIVRRKDAAGKTRLAVLTVMRQGQDDWQLSSTSLLDPGVRAPAITKDADGYVTALGEEDPTVEISPRLMAPLHATSAEEGAEGFAAGLIEDGPHTTGYATEIVKKRAAEKQQCRGYDSIFAASDYPVHALRTADGGALILYSLIRTTTQTVKIGPCAADFKVPPNLAKLTSDSFVLKELRTVETQQYVSTVPAKNSGGPARVIGYLGGVTKVTVS</sequence>
<gene>
    <name evidence="3" type="ORF">J2853_005601</name>
</gene>
<evidence type="ECO:0000313" key="4">
    <source>
        <dbReference type="Proteomes" id="UP001225356"/>
    </source>
</evidence>
<dbReference type="Proteomes" id="UP001225356">
    <property type="component" value="Unassembled WGS sequence"/>
</dbReference>
<protein>
    <recommendedName>
        <fullName evidence="2">DUF8094 domain-containing protein</fullName>
    </recommendedName>
</protein>
<evidence type="ECO:0000259" key="2">
    <source>
        <dbReference type="Pfam" id="PF26366"/>
    </source>
</evidence>
<accession>A0ABT9QI18</accession>
<dbReference type="RefSeq" id="WP_307562842.1">
    <property type="nucleotide sequence ID" value="NZ_JAUSQU010000001.1"/>
</dbReference>
<organism evidence="3 4">
    <name type="scientific">Streptosporangium lutulentum</name>
    <dbReference type="NCBI Taxonomy" id="1461250"/>
    <lineage>
        <taxon>Bacteria</taxon>
        <taxon>Bacillati</taxon>
        <taxon>Actinomycetota</taxon>
        <taxon>Actinomycetes</taxon>
        <taxon>Streptosporangiales</taxon>
        <taxon>Streptosporangiaceae</taxon>
        <taxon>Streptosporangium</taxon>
    </lineage>
</organism>
<evidence type="ECO:0000313" key="3">
    <source>
        <dbReference type="EMBL" id="MDP9846390.1"/>
    </source>
</evidence>
<feature type="compositionally biased region" description="Low complexity" evidence="1">
    <location>
        <begin position="34"/>
        <end position="48"/>
    </location>
</feature>
<dbReference type="PROSITE" id="PS51257">
    <property type="entry name" value="PROKAR_LIPOPROTEIN"/>
    <property type="match status" value="1"/>
</dbReference>